<gene>
    <name evidence="11" type="ORF">HLUCCA11_07915</name>
</gene>
<proteinExistence type="predicted"/>
<dbReference type="Proteomes" id="UP000050465">
    <property type="component" value="Unassembled WGS sequence"/>
</dbReference>
<evidence type="ECO:0000256" key="8">
    <source>
        <dbReference type="ARBA" id="ARBA00048679"/>
    </source>
</evidence>
<comment type="catalytic activity">
    <reaction evidence="7">
        <text>L-threonyl-[protein] + ATP = O-phospho-L-threonyl-[protein] + ADP + H(+)</text>
        <dbReference type="Rhea" id="RHEA:46608"/>
        <dbReference type="Rhea" id="RHEA-COMP:11060"/>
        <dbReference type="Rhea" id="RHEA-COMP:11605"/>
        <dbReference type="ChEBI" id="CHEBI:15378"/>
        <dbReference type="ChEBI" id="CHEBI:30013"/>
        <dbReference type="ChEBI" id="CHEBI:30616"/>
        <dbReference type="ChEBI" id="CHEBI:61977"/>
        <dbReference type="ChEBI" id="CHEBI:456216"/>
        <dbReference type="EC" id="2.7.11.1"/>
    </reaction>
</comment>
<evidence type="ECO:0000313" key="11">
    <source>
        <dbReference type="EMBL" id="KPQ36129.1"/>
    </source>
</evidence>
<feature type="compositionally biased region" description="Polar residues" evidence="9">
    <location>
        <begin position="813"/>
        <end position="831"/>
    </location>
</feature>
<dbReference type="PROSITE" id="PS50011">
    <property type="entry name" value="PROTEIN_KINASE_DOM"/>
    <property type="match status" value="1"/>
</dbReference>
<dbReference type="Gene3D" id="1.10.510.10">
    <property type="entry name" value="Transferase(Phosphotransferase) domain 1"/>
    <property type="match status" value="1"/>
</dbReference>
<evidence type="ECO:0000256" key="3">
    <source>
        <dbReference type="ARBA" id="ARBA00022679"/>
    </source>
</evidence>
<dbReference type="SMART" id="SM00220">
    <property type="entry name" value="S_TKc"/>
    <property type="match status" value="1"/>
</dbReference>
<evidence type="ECO:0000256" key="7">
    <source>
        <dbReference type="ARBA" id="ARBA00047899"/>
    </source>
</evidence>
<keyword evidence="2 11" id="KW-0723">Serine/threonine-protein kinase</keyword>
<protein>
    <recommendedName>
        <fullName evidence="1">non-specific serine/threonine protein kinase</fullName>
        <ecNumber evidence="1">2.7.11.1</ecNumber>
    </recommendedName>
</protein>
<dbReference type="AlphaFoldDB" id="A0A0P7YZT9"/>
<feature type="compositionally biased region" description="Basic and acidic residues" evidence="9">
    <location>
        <begin position="799"/>
        <end position="812"/>
    </location>
</feature>
<accession>A0A0P7YZT9</accession>
<dbReference type="STRING" id="1666911.HLUCCA11_07915"/>
<keyword evidence="5 11" id="KW-0418">Kinase</keyword>
<name>A0A0P7YZT9_9CYAN</name>
<keyword evidence="4" id="KW-0547">Nucleotide-binding</keyword>
<evidence type="ECO:0000256" key="1">
    <source>
        <dbReference type="ARBA" id="ARBA00012513"/>
    </source>
</evidence>
<evidence type="ECO:0000256" key="6">
    <source>
        <dbReference type="ARBA" id="ARBA00022840"/>
    </source>
</evidence>
<keyword evidence="3 11" id="KW-0808">Transferase</keyword>
<dbReference type="InterPro" id="IPR000719">
    <property type="entry name" value="Prot_kinase_dom"/>
</dbReference>
<evidence type="ECO:0000313" key="12">
    <source>
        <dbReference type="Proteomes" id="UP000050465"/>
    </source>
</evidence>
<evidence type="ECO:0000256" key="9">
    <source>
        <dbReference type="SAM" id="MobiDB-lite"/>
    </source>
</evidence>
<dbReference type="PANTHER" id="PTHR24363">
    <property type="entry name" value="SERINE/THREONINE PROTEIN KINASE"/>
    <property type="match status" value="1"/>
</dbReference>
<sequence length="831" mass="89507">MNSESGQQDKPTLRLGDRYQVVQVLSEDLSHRTYLAQDRHNGNALCVVQEFIPPADEDSAIARTQALLDRSVQALAQLDHEQIPKFYPTPADPTLADPTSANTQGSKLYRVRDYVQGPSYQSLLEDRQQWGGSFSETEIIQLLYQLLPVLSHIHSKGIIHGNISPKKIILRQADGLPVLIGFGDLKQQDTAGTGKSTASEVSASEVSVSEVSVSEVSASEVSASEGPESLKGLLETQAFAESAEAKGIEGFGAKNTEGFGAKNTEGFEANEKIDEKIDEEADEVDPTTDLYGLAATMLVLATGESPEMLHDLQHGSWRGYELLSPKLGQILRKMLSAAPSERFPTADAVLSTLQASETSPDVPWVGVADSGYEDGSIAATFSQLYPSVGIGGAATGVPDMTGIAGETDYDDDTMMLSVTAPEVMPAEPIGYRDSAASESNVYERELRPRESGDKPGASQALIGLLLTLGLAGTALMLYALARNNRSPLDAGLTGDQRNGAQLASNNALRDGEYSPEETARQQAIRSRREALGINESYFNDLVNQLFYQEYPALLTAGPNGGRKELTAAATDEPLRIRRDNIATRVLNRLEGNLDRSSLTALGSYSEESRSQWRSLIASANVNDRALNDLVDAKFFNLFPNQAGQDFLAQPVGQLYYAIAENRAQAISTGSVTETVAFSDGQLSRDVSGRLGPGEGRIYLMSLSAGQLLRLNLSAPPESTQLSLYPPEQTDDSPAVFADSAQTTWSGALTQSGLYEVVVVNRSNQAIDYQLAISVDNVSTTPVAPPAEPPEESTTTEPEETPRTMSDRVENRNRPTNSTNLEATPESETVND</sequence>
<dbReference type="GO" id="GO:0004674">
    <property type="term" value="F:protein serine/threonine kinase activity"/>
    <property type="evidence" value="ECO:0007669"/>
    <property type="project" value="UniProtKB-KW"/>
</dbReference>
<dbReference type="InterPro" id="IPR011009">
    <property type="entry name" value="Kinase-like_dom_sf"/>
</dbReference>
<organism evidence="11 12">
    <name type="scientific">Phormidesmis priestleyi Ana</name>
    <dbReference type="NCBI Taxonomy" id="1666911"/>
    <lineage>
        <taxon>Bacteria</taxon>
        <taxon>Bacillati</taxon>
        <taxon>Cyanobacteriota</taxon>
        <taxon>Cyanophyceae</taxon>
        <taxon>Leptolyngbyales</taxon>
        <taxon>Leptolyngbyaceae</taxon>
        <taxon>Phormidesmis</taxon>
    </lineage>
</organism>
<reference evidence="11 12" key="1">
    <citation type="submission" date="2015-09" db="EMBL/GenBank/DDBJ databases">
        <title>Identification and resolution of microdiversity through metagenomic sequencing of parallel consortia.</title>
        <authorList>
            <person name="Nelson W.C."/>
            <person name="Romine M.F."/>
            <person name="Lindemann S.R."/>
        </authorList>
    </citation>
    <scope>NUCLEOTIDE SEQUENCE [LARGE SCALE GENOMIC DNA]</scope>
    <source>
        <strain evidence="11">Ana</strain>
    </source>
</reference>
<dbReference type="SUPFAM" id="SSF56112">
    <property type="entry name" value="Protein kinase-like (PK-like)"/>
    <property type="match status" value="1"/>
</dbReference>
<dbReference type="EC" id="2.7.11.1" evidence="1"/>
<evidence type="ECO:0000256" key="4">
    <source>
        <dbReference type="ARBA" id="ARBA00022741"/>
    </source>
</evidence>
<comment type="catalytic activity">
    <reaction evidence="8">
        <text>L-seryl-[protein] + ATP = O-phospho-L-seryl-[protein] + ADP + H(+)</text>
        <dbReference type="Rhea" id="RHEA:17989"/>
        <dbReference type="Rhea" id="RHEA-COMP:9863"/>
        <dbReference type="Rhea" id="RHEA-COMP:11604"/>
        <dbReference type="ChEBI" id="CHEBI:15378"/>
        <dbReference type="ChEBI" id="CHEBI:29999"/>
        <dbReference type="ChEBI" id="CHEBI:30616"/>
        <dbReference type="ChEBI" id="CHEBI:83421"/>
        <dbReference type="ChEBI" id="CHEBI:456216"/>
        <dbReference type="EC" id="2.7.11.1"/>
    </reaction>
</comment>
<feature type="domain" description="Protein kinase" evidence="10">
    <location>
        <begin position="19"/>
        <end position="365"/>
    </location>
</feature>
<dbReference type="Gene3D" id="2.60.120.380">
    <property type="match status" value="1"/>
</dbReference>
<evidence type="ECO:0000256" key="2">
    <source>
        <dbReference type="ARBA" id="ARBA00022527"/>
    </source>
</evidence>
<dbReference type="GO" id="GO:0106310">
    <property type="term" value="F:protein serine kinase activity"/>
    <property type="evidence" value="ECO:0007669"/>
    <property type="project" value="RHEA"/>
</dbReference>
<dbReference type="PANTHER" id="PTHR24363:SF0">
    <property type="entry name" value="SERINE_THREONINE KINASE LIKE DOMAIN CONTAINING 1"/>
    <property type="match status" value="1"/>
</dbReference>
<comment type="caution">
    <text evidence="11">The sequence shown here is derived from an EMBL/GenBank/DDBJ whole genome shotgun (WGS) entry which is preliminary data.</text>
</comment>
<dbReference type="GO" id="GO:0005524">
    <property type="term" value="F:ATP binding"/>
    <property type="evidence" value="ECO:0007669"/>
    <property type="project" value="UniProtKB-KW"/>
</dbReference>
<evidence type="ECO:0000259" key="10">
    <source>
        <dbReference type="PROSITE" id="PS50011"/>
    </source>
</evidence>
<feature type="region of interest" description="Disordered" evidence="9">
    <location>
        <begin position="778"/>
        <end position="831"/>
    </location>
</feature>
<evidence type="ECO:0000256" key="5">
    <source>
        <dbReference type="ARBA" id="ARBA00022777"/>
    </source>
</evidence>
<dbReference type="EMBL" id="LJZR01000008">
    <property type="protein sequence ID" value="KPQ36129.1"/>
    <property type="molecule type" value="Genomic_DNA"/>
</dbReference>
<keyword evidence="6" id="KW-0067">ATP-binding</keyword>